<accession>A0A3N0FVY2</accession>
<comment type="caution">
    <text evidence="2">The sequence shown here is derived from an EMBL/GenBank/DDBJ whole genome shotgun (WGS) entry which is preliminary data.</text>
</comment>
<dbReference type="Pfam" id="PF18163">
    <property type="entry name" value="LD_cluster2"/>
    <property type="match status" value="1"/>
</dbReference>
<dbReference type="EMBL" id="RJLR01000028">
    <property type="protein sequence ID" value="RNM04048.1"/>
    <property type="molecule type" value="Genomic_DNA"/>
</dbReference>
<dbReference type="Proteomes" id="UP000276061">
    <property type="component" value="Unassembled WGS sequence"/>
</dbReference>
<name>A0A3N0FVY2_9GAMM</name>
<dbReference type="Gene3D" id="3.40.50.10140">
    <property type="entry name" value="Toll/interleukin-1 receptor homology (TIR) domain"/>
    <property type="match status" value="1"/>
</dbReference>
<dbReference type="SUPFAM" id="SSF52200">
    <property type="entry name" value="Toll/Interleukin receptor TIR domain"/>
    <property type="match status" value="1"/>
</dbReference>
<evidence type="ECO:0000313" key="3">
    <source>
        <dbReference type="Proteomes" id="UP000276061"/>
    </source>
</evidence>
<organism evidence="2 3">
    <name type="scientific">Dickeya undicola</name>
    <dbReference type="NCBI Taxonomy" id="1577887"/>
    <lineage>
        <taxon>Bacteria</taxon>
        <taxon>Pseudomonadati</taxon>
        <taxon>Pseudomonadota</taxon>
        <taxon>Gammaproteobacteria</taxon>
        <taxon>Enterobacterales</taxon>
        <taxon>Pectobacteriaceae</taxon>
        <taxon>Dickeya</taxon>
    </lineage>
</organism>
<dbReference type="InterPro" id="IPR041160">
    <property type="entry name" value="LD_cluster2"/>
</dbReference>
<dbReference type="Pfam" id="PF13676">
    <property type="entry name" value="TIR_2"/>
    <property type="match status" value="1"/>
</dbReference>
<sequence length="670" mass="78192">MSSKQSIAIYFIHHNKDRNENIDKGIDYSFNLLKRDIQRPFSRALNLPVFFRTSLDENPPGDIPETADKTLVFTFIGNYLLINDDWVSYLSKLQKKQNYHVIPIALNSNAYNVTNSLNYVNFIRAYDFPIEFFNENLFISIAHEIYRITLNDNFEEIRKGTDTAIEFFLSHTKDGKQGENIAKQLKLFLDQSRLSCFFDATDIAHGYEFSTEIENHIKKSSLIAIHSDPYSSRYWCQKELEYAKKHNRPIIAVDCLEEYEDRRFPLFSNIPAIHVPHSQENKISDKDCYRIIITALLETIRFFYSKVQFKKYKQRGWIDSDITGLYRPPELLDILKIIQKGIENKKIIYPDPPVYEDEHQILKELNIDAKTILTYRFNKIKNKKIGISISDIEDYELIKTGKRPDNLILLSQDLARHILSREAILIYGGDLRPDGFTSFLLDEAEAIQNRLKSRKISIKNYISWPIYLNAGIDLLNWQARYNRVAKFEKCNLPKKLIPSQLTVDENNFIPPDTEENKYLWSKSLSQMRNKMIQDCDARICAGGRLTGYKGCMPGILEEVLYAIEHKKPLFLLGGFGGTTNYICHCIKTSRIPEELTRDWQIYSNGGYKMLLDYINNIDNKYSPNYTNLNEVLNYKNLNNGLSEEENDKLFNTEYIDEAIYLTLKGLDNLY</sequence>
<dbReference type="AlphaFoldDB" id="A0A3N0FVY2"/>
<dbReference type="GO" id="GO:0007165">
    <property type="term" value="P:signal transduction"/>
    <property type="evidence" value="ECO:0007669"/>
    <property type="project" value="InterPro"/>
</dbReference>
<evidence type="ECO:0000313" key="2">
    <source>
        <dbReference type="EMBL" id="RNM04048.1"/>
    </source>
</evidence>
<dbReference type="InterPro" id="IPR000157">
    <property type="entry name" value="TIR_dom"/>
</dbReference>
<dbReference type="RefSeq" id="WP_123253146.1">
    <property type="nucleotide sequence ID" value="NZ_RJLR01000028.1"/>
</dbReference>
<feature type="domain" description="TIR" evidence="1">
    <location>
        <begin position="167"/>
        <end position="275"/>
    </location>
</feature>
<protein>
    <submittedName>
        <fullName evidence="2">Toll/interleukin-1 receptor domain-containing protein</fullName>
    </submittedName>
</protein>
<proteinExistence type="predicted"/>
<gene>
    <name evidence="2" type="ORF">EF878_17135</name>
</gene>
<reference evidence="2 3" key="1">
    <citation type="submission" date="2018-11" db="EMBL/GenBank/DDBJ databases">
        <title>Characterization of surface water Dickeya isolates.</title>
        <authorList>
            <person name="Van Gijsegem F."/>
            <person name="Pedron J."/>
        </authorList>
    </citation>
    <scope>NUCLEOTIDE SEQUENCE [LARGE SCALE GENOMIC DNA]</scope>
    <source>
        <strain evidence="2 3">FVG1-MFV-O17</strain>
    </source>
</reference>
<dbReference type="OrthoDB" id="104289at2"/>
<keyword evidence="2" id="KW-0675">Receptor</keyword>
<evidence type="ECO:0000259" key="1">
    <source>
        <dbReference type="Pfam" id="PF13676"/>
    </source>
</evidence>
<dbReference type="InterPro" id="IPR035897">
    <property type="entry name" value="Toll_tir_struct_dom_sf"/>
</dbReference>